<dbReference type="WBParaSite" id="ASIM_0001727101-mRNA-1">
    <property type="protein sequence ID" value="ASIM_0001727101-mRNA-1"/>
    <property type="gene ID" value="ASIM_0001727101"/>
</dbReference>
<dbReference type="EMBL" id="UYRR01033310">
    <property type="protein sequence ID" value="VDK58431.1"/>
    <property type="molecule type" value="Genomic_DNA"/>
</dbReference>
<accession>A0A0M3K8I0</accession>
<evidence type="ECO:0000313" key="1">
    <source>
        <dbReference type="EMBL" id="VDK58431.1"/>
    </source>
</evidence>
<evidence type="ECO:0000313" key="2">
    <source>
        <dbReference type="Proteomes" id="UP000267096"/>
    </source>
</evidence>
<protein>
    <submittedName>
        <fullName evidence="3">Transposase</fullName>
    </submittedName>
</protein>
<keyword evidence="2" id="KW-1185">Reference proteome</keyword>
<sequence length="79" mass="9352">MLDKLISVVREKNWHEAERLFHEQWSHECPLIFAPNPGMPWDVKVDETKISTFLSLYSYAVKQHTTIDSLILLYCDFIL</sequence>
<reference evidence="1 2" key="2">
    <citation type="submission" date="2018-11" db="EMBL/GenBank/DDBJ databases">
        <authorList>
            <consortium name="Pathogen Informatics"/>
        </authorList>
    </citation>
    <scope>NUCLEOTIDE SEQUENCE [LARGE SCALE GENOMIC DNA]</scope>
</reference>
<proteinExistence type="predicted"/>
<reference evidence="3" key="1">
    <citation type="submission" date="2017-02" db="UniProtKB">
        <authorList>
            <consortium name="WormBaseParasite"/>
        </authorList>
    </citation>
    <scope>IDENTIFICATION</scope>
</reference>
<name>A0A0M3K8I0_ANISI</name>
<organism evidence="3">
    <name type="scientific">Anisakis simplex</name>
    <name type="common">Herring worm</name>
    <dbReference type="NCBI Taxonomy" id="6269"/>
    <lineage>
        <taxon>Eukaryota</taxon>
        <taxon>Metazoa</taxon>
        <taxon>Ecdysozoa</taxon>
        <taxon>Nematoda</taxon>
        <taxon>Chromadorea</taxon>
        <taxon>Rhabditida</taxon>
        <taxon>Spirurina</taxon>
        <taxon>Ascaridomorpha</taxon>
        <taxon>Ascaridoidea</taxon>
        <taxon>Anisakidae</taxon>
        <taxon>Anisakis</taxon>
        <taxon>Anisakis simplex complex</taxon>
    </lineage>
</organism>
<gene>
    <name evidence="1" type="ORF">ASIM_LOCUS16678</name>
</gene>
<evidence type="ECO:0000313" key="3">
    <source>
        <dbReference type="WBParaSite" id="ASIM_0001727101-mRNA-1"/>
    </source>
</evidence>
<dbReference type="Proteomes" id="UP000267096">
    <property type="component" value="Unassembled WGS sequence"/>
</dbReference>
<dbReference type="AlphaFoldDB" id="A0A0M3K8I0"/>